<reference evidence="2 3" key="1">
    <citation type="submission" date="2020-07" db="EMBL/GenBank/DDBJ databases">
        <authorList>
            <person name="Sun Q."/>
        </authorList>
    </citation>
    <scope>NUCLEOTIDE SEQUENCE [LARGE SCALE GENOMIC DNA]</scope>
    <source>
        <strain evidence="2 3">MAH-1</strain>
    </source>
</reference>
<dbReference type="RefSeq" id="WP_176005035.1">
    <property type="nucleotide sequence ID" value="NZ_JABWMI010000006.1"/>
</dbReference>
<dbReference type="Proteomes" id="UP000535020">
    <property type="component" value="Unassembled WGS sequence"/>
</dbReference>
<evidence type="ECO:0000259" key="1">
    <source>
        <dbReference type="Pfam" id="PF13460"/>
    </source>
</evidence>
<evidence type="ECO:0000313" key="2">
    <source>
        <dbReference type="EMBL" id="NYA70216.1"/>
    </source>
</evidence>
<dbReference type="Pfam" id="PF13460">
    <property type="entry name" value="NAD_binding_10"/>
    <property type="match status" value="1"/>
</dbReference>
<dbReference type="InterPro" id="IPR016040">
    <property type="entry name" value="NAD(P)-bd_dom"/>
</dbReference>
<dbReference type="SUPFAM" id="SSF51735">
    <property type="entry name" value="NAD(P)-binding Rossmann-fold domains"/>
    <property type="match status" value="1"/>
</dbReference>
<dbReference type="Gene3D" id="3.90.25.10">
    <property type="entry name" value="UDP-galactose 4-epimerase, domain 1"/>
    <property type="match status" value="1"/>
</dbReference>
<evidence type="ECO:0000313" key="3">
    <source>
        <dbReference type="Proteomes" id="UP000535020"/>
    </source>
</evidence>
<comment type="caution">
    <text evidence="2">The sequence shown here is derived from an EMBL/GenBank/DDBJ whole genome shotgun (WGS) entry which is preliminary data.</text>
</comment>
<dbReference type="EMBL" id="JACBJI010000002">
    <property type="protein sequence ID" value="NYA70216.1"/>
    <property type="molecule type" value="Genomic_DNA"/>
</dbReference>
<dbReference type="InterPro" id="IPR036291">
    <property type="entry name" value="NAD(P)-bd_dom_sf"/>
</dbReference>
<gene>
    <name evidence="2" type="ORF">HZF10_04735</name>
</gene>
<feature type="domain" description="NAD(P)-binding" evidence="1">
    <location>
        <begin position="7"/>
        <end position="193"/>
    </location>
</feature>
<accession>A0A7Y9C4I4</accession>
<proteinExistence type="predicted"/>
<dbReference type="PANTHER" id="PTHR43162:SF1">
    <property type="entry name" value="PRESTALK A DIFFERENTIATION PROTEIN A"/>
    <property type="match status" value="1"/>
</dbReference>
<dbReference type="AlphaFoldDB" id="A0A7Y9C4I4"/>
<sequence>MKIIITGSLGNISRPLVKQLAEKGNDITVISRSSGKVAEIEKLGAKPAIGDIADHDFLVRTFTGADAIYLMIPPSYQAEDMVGYIADSGKIYADAIAQSGVKRIVALSSMGAHLPLGNGPLSGLALAEKHYAELKDVDFTYLRPGGFFTNYLAQIGLIKHAGIAGDNTLPETRFLITHPADIADVAADAILNPVSGNLVRFIVSAEKTNEEIASILGNAIGKPDLQWVQFSNEDYRNGLLQNGFSASAAQAFIEMGEAFRDGRGFAEADSNPDKIVKGKRSFEDFAKEVFSPVYNQ</sequence>
<dbReference type="InterPro" id="IPR051604">
    <property type="entry name" value="Ergot_Alk_Oxidoreductase"/>
</dbReference>
<keyword evidence="3" id="KW-1185">Reference proteome</keyword>
<name>A0A7Y9C4I4_9FLAO</name>
<protein>
    <submittedName>
        <fullName evidence="2">NAD(P)H-binding protein</fullName>
    </submittedName>
</protein>
<dbReference type="Gene3D" id="3.40.50.720">
    <property type="entry name" value="NAD(P)-binding Rossmann-like Domain"/>
    <property type="match status" value="1"/>
</dbReference>
<organism evidence="2 3">
    <name type="scientific">Flavobacterium agri</name>
    <dbReference type="NCBI Taxonomy" id="2743471"/>
    <lineage>
        <taxon>Bacteria</taxon>
        <taxon>Pseudomonadati</taxon>
        <taxon>Bacteroidota</taxon>
        <taxon>Flavobacteriia</taxon>
        <taxon>Flavobacteriales</taxon>
        <taxon>Flavobacteriaceae</taxon>
        <taxon>Flavobacterium</taxon>
    </lineage>
</organism>
<dbReference type="PANTHER" id="PTHR43162">
    <property type="match status" value="1"/>
</dbReference>